<feature type="domain" description="Post-SET" evidence="11">
    <location>
        <begin position="1472"/>
        <end position="1488"/>
    </location>
</feature>
<dbReference type="Gene3D" id="2.170.270.10">
    <property type="entry name" value="SET domain"/>
    <property type="match status" value="1"/>
</dbReference>
<feature type="domain" description="Pre-SET" evidence="10">
    <location>
        <begin position="1254"/>
        <end position="1330"/>
    </location>
</feature>
<evidence type="ECO:0000256" key="2">
    <source>
        <dbReference type="ARBA" id="ARBA00022454"/>
    </source>
</evidence>
<keyword evidence="6" id="KW-0479">Metal-binding</keyword>
<dbReference type="KEGG" id="dcr:108214277"/>
<dbReference type="GO" id="GO:0005694">
    <property type="term" value="C:chromosome"/>
    <property type="evidence" value="ECO:0007669"/>
    <property type="project" value="UniProtKB-SubCell"/>
</dbReference>
<feature type="domain" description="C2H2-type" evidence="8">
    <location>
        <begin position="835"/>
        <end position="858"/>
    </location>
</feature>
<dbReference type="InterPro" id="IPR013087">
    <property type="entry name" value="Znf_C2H2_type"/>
</dbReference>
<dbReference type="PROSITE" id="PS50867">
    <property type="entry name" value="PRE_SET"/>
    <property type="match status" value="1"/>
</dbReference>
<dbReference type="GO" id="GO:0032259">
    <property type="term" value="P:methylation"/>
    <property type="evidence" value="ECO:0007669"/>
    <property type="project" value="UniProtKB-KW"/>
</dbReference>
<keyword evidence="14" id="KW-1185">Reference proteome</keyword>
<evidence type="ECO:0000259" key="10">
    <source>
        <dbReference type="PROSITE" id="PS50867"/>
    </source>
</evidence>
<dbReference type="PANTHER" id="PTHR47325:SF1">
    <property type="entry name" value="HISTONE-LYSINE N-METHYLTRANSFERASE SUVR5"/>
    <property type="match status" value="1"/>
</dbReference>
<dbReference type="Gene3D" id="3.30.160.60">
    <property type="entry name" value="Classic Zinc Finger"/>
    <property type="match status" value="1"/>
</dbReference>
<evidence type="ECO:0000256" key="5">
    <source>
        <dbReference type="ARBA" id="ARBA00022691"/>
    </source>
</evidence>
<dbReference type="Pfam" id="PF05033">
    <property type="entry name" value="Pre-SET"/>
    <property type="match status" value="1"/>
</dbReference>
<dbReference type="Gramene" id="KZN02201">
    <property type="protein sequence ID" value="KZN02201"/>
    <property type="gene ID" value="DCAR_010955"/>
</dbReference>
<dbReference type="EMBL" id="LNRQ01000003">
    <property type="protein sequence ID" value="KZN02201.1"/>
    <property type="molecule type" value="Genomic_DNA"/>
</dbReference>
<dbReference type="GO" id="GO:0042054">
    <property type="term" value="F:histone methyltransferase activity"/>
    <property type="evidence" value="ECO:0007669"/>
    <property type="project" value="InterPro"/>
</dbReference>
<evidence type="ECO:0000313" key="14">
    <source>
        <dbReference type="Proteomes" id="UP000077755"/>
    </source>
</evidence>
<evidence type="ECO:0000313" key="12">
    <source>
        <dbReference type="EMBL" id="KZN02201.1"/>
    </source>
</evidence>
<dbReference type="PROSITE" id="PS50280">
    <property type="entry name" value="SET"/>
    <property type="match status" value="1"/>
</dbReference>
<comment type="subcellular location">
    <subcellularLocation>
        <location evidence="1">Chromosome</location>
    </subcellularLocation>
</comment>
<evidence type="ECO:0000256" key="3">
    <source>
        <dbReference type="ARBA" id="ARBA00022603"/>
    </source>
</evidence>
<evidence type="ECO:0000259" key="11">
    <source>
        <dbReference type="PROSITE" id="PS50868"/>
    </source>
</evidence>
<accession>A0A166B0S5</accession>
<keyword evidence="4" id="KW-0808">Transferase</keyword>
<dbReference type="InterPro" id="IPR001214">
    <property type="entry name" value="SET_dom"/>
</dbReference>
<dbReference type="InterPro" id="IPR040689">
    <property type="entry name" value="SUVR5_Znf-C2H2_3rpt"/>
</dbReference>
<evidence type="ECO:0000256" key="7">
    <source>
        <dbReference type="SAM" id="MobiDB-lite"/>
    </source>
</evidence>
<dbReference type="SMART" id="SM00317">
    <property type="entry name" value="SET"/>
    <property type="match status" value="1"/>
</dbReference>
<keyword evidence="3" id="KW-0489">Methyltransferase</keyword>
<keyword evidence="5" id="KW-0949">S-adenosyl-L-methionine</keyword>
<dbReference type="Proteomes" id="UP000077755">
    <property type="component" value="Chromosome 3"/>
</dbReference>
<dbReference type="STRING" id="79200.A0A166B0S5"/>
<name>A0A166B0S5_DAUCS</name>
<evidence type="ECO:0000256" key="4">
    <source>
        <dbReference type="ARBA" id="ARBA00022679"/>
    </source>
</evidence>
<dbReference type="SMART" id="SM00468">
    <property type="entry name" value="PreSET"/>
    <property type="match status" value="1"/>
</dbReference>
<feature type="domain" description="SET" evidence="9">
    <location>
        <begin position="1333"/>
        <end position="1465"/>
    </location>
</feature>
<reference evidence="13" key="2">
    <citation type="submission" date="2022-03" db="EMBL/GenBank/DDBJ databases">
        <title>Draft title - Genomic analysis of global carrot germplasm unveils the trajectory of domestication and the origin of high carotenoid orange carrot.</title>
        <authorList>
            <person name="Iorizzo M."/>
            <person name="Ellison S."/>
            <person name="Senalik D."/>
            <person name="Macko-Podgorni A."/>
            <person name="Grzebelus D."/>
            <person name="Bostan H."/>
            <person name="Rolling W."/>
            <person name="Curaba J."/>
            <person name="Simon P."/>
        </authorList>
    </citation>
    <scope>NUCLEOTIDE SEQUENCE</scope>
    <source>
        <tissue evidence="13">Leaf</tissue>
    </source>
</reference>
<gene>
    <name evidence="12" type="ORF">DCAR_010955</name>
    <name evidence="13" type="ORF">DCAR_0312437</name>
</gene>
<dbReference type="Pfam" id="PF18868">
    <property type="entry name" value="zf-C2H2_3rep"/>
    <property type="match status" value="1"/>
</dbReference>
<evidence type="ECO:0000256" key="1">
    <source>
        <dbReference type="ARBA" id="ARBA00004286"/>
    </source>
</evidence>
<protein>
    <recommendedName>
        <fullName evidence="15">Histone-lysine N-methyltransferase SUVR5</fullName>
    </recommendedName>
</protein>
<feature type="domain" description="C2H2-type" evidence="8">
    <location>
        <begin position="940"/>
        <end position="968"/>
    </location>
</feature>
<evidence type="ECO:0000313" key="13">
    <source>
        <dbReference type="EMBL" id="WOG93156.1"/>
    </source>
</evidence>
<proteinExistence type="predicted"/>
<dbReference type="OrthoDB" id="308383at2759"/>
<evidence type="ECO:0008006" key="15">
    <source>
        <dbReference type="Google" id="ProtNLM"/>
    </source>
</evidence>
<organism evidence="12">
    <name type="scientific">Daucus carota subsp. sativus</name>
    <name type="common">Carrot</name>
    <dbReference type="NCBI Taxonomy" id="79200"/>
    <lineage>
        <taxon>Eukaryota</taxon>
        <taxon>Viridiplantae</taxon>
        <taxon>Streptophyta</taxon>
        <taxon>Embryophyta</taxon>
        <taxon>Tracheophyta</taxon>
        <taxon>Spermatophyta</taxon>
        <taxon>Magnoliopsida</taxon>
        <taxon>eudicotyledons</taxon>
        <taxon>Gunneridae</taxon>
        <taxon>Pentapetalae</taxon>
        <taxon>asterids</taxon>
        <taxon>campanulids</taxon>
        <taxon>Apiales</taxon>
        <taxon>Apiaceae</taxon>
        <taxon>Apioideae</taxon>
        <taxon>Scandiceae</taxon>
        <taxon>Daucinae</taxon>
        <taxon>Daucus</taxon>
        <taxon>Daucus sect. Daucus</taxon>
    </lineage>
</organism>
<evidence type="ECO:0000256" key="6">
    <source>
        <dbReference type="PROSITE-ProRule" id="PRU00042"/>
    </source>
</evidence>
<dbReference type="PROSITE" id="PS50868">
    <property type="entry name" value="POST_SET"/>
    <property type="match status" value="1"/>
</dbReference>
<reference evidence="12" key="1">
    <citation type="journal article" date="2016" name="Nat. Genet.">
        <title>A high-quality carrot genome assembly provides new insights into carotenoid accumulation and asterid genome evolution.</title>
        <authorList>
            <person name="Iorizzo M."/>
            <person name="Ellison S."/>
            <person name="Senalik D."/>
            <person name="Zeng P."/>
            <person name="Satapoomin P."/>
            <person name="Huang J."/>
            <person name="Bowman M."/>
            <person name="Iovene M."/>
            <person name="Sanseverino W."/>
            <person name="Cavagnaro P."/>
            <person name="Yildiz M."/>
            <person name="Macko-Podgorni A."/>
            <person name="Moranska E."/>
            <person name="Grzebelus E."/>
            <person name="Grzebelus D."/>
            <person name="Ashrafi H."/>
            <person name="Zheng Z."/>
            <person name="Cheng S."/>
            <person name="Spooner D."/>
            <person name="Van Deynze A."/>
            <person name="Simon P."/>
        </authorList>
    </citation>
    <scope>NUCLEOTIDE SEQUENCE [LARGE SCALE GENOMIC DNA]</scope>
    <source>
        <tissue evidence="12">Leaf</tissue>
    </source>
</reference>
<feature type="domain" description="C2H2-type" evidence="8">
    <location>
        <begin position="801"/>
        <end position="829"/>
    </location>
</feature>
<keyword evidence="6" id="KW-0863">Zinc-finger</keyword>
<evidence type="ECO:0000259" key="8">
    <source>
        <dbReference type="PROSITE" id="PS50157"/>
    </source>
</evidence>
<dbReference type="InterPro" id="IPR003616">
    <property type="entry name" value="Post-SET_dom"/>
</dbReference>
<dbReference type="InterPro" id="IPR007728">
    <property type="entry name" value="Pre-SET_dom"/>
</dbReference>
<sequence>MEVLPSSNVQRGGESGFPQQESVKTYIFDENTNCTGRTEVQVMDVQVNDLTLNGEGSHFEQGGDKWTIAESSTSEGHDNDDSFFEFEMDGQNSEDQYTRGSLASENSQLYVETIVSEFPSTGREEAPWPEEVKWPEPEEAMAVWVKWRGMWQAGIQCARADWPLATLKAKPTHDRKKYIVVFFPRRRNYSWADVLLVRPINEFPEPIPYRTHKVGAKMVRDLTIARRFIIQKLAVGILNIIDQLHSEALLETARNVVIWKEFAMEASHCKDYSDIGRLLLKLQSMIAQFCFDSSWLHHSLESWKHRCKNANSAEYVEMLKEELVDSILWNEINSFTNGSVQSELNFEWKTWKQEMMKSFSMSHPIANGRDVVQPSDVSQLGVELQISSKRPKLVVRRAEAHTSHVETQCPIQSLNTEIDTGFMYCRNIVDPDTSEMKHTGAEAPPMGADRWGEIVIEAGSTEIIQTKDVNLTPVNGVATRPFNASSKSNQCAAFIESKGRQCVRWANDGDVYCCVHLASRLGGNSPNLEASTSDAILCGGTTVLGTKCKHRALNGTPFCKKHRPQNDEVIMPSTPNSKKRKHEESIHTLKATSCKDIVFGGDSATALQLDSVSFKSRDGSYEKSIIKMPEQSSRENSGTEVLHCIGPVSEEANDNCLESPKKHFLYCEKHLPSWLKRARNGKTRIVSKEVYMDLLRECHSREQKLHLHHACELFHRFFKSILSIRNPAPKENQIQWAITEASKDARVGELLMKLVLREKDRLEKLWGFTADKDPQNCSSVEDPVALPIVVANDSGHDDSEIKCKICSNNFCDDQSLGKHWMDSHRKEAQWLFRGYACAICLDSFTNKKVLESHVQERHHAKFVEQCLLLQCIPCGNHFGNADELWSHVLSLHTSSFKTLGPSQQHDATTIGEDFAHELEAAKLVSVENINTDNQGVSRKFICKFCGLKFDLLPDLGRHHQAAHMGANPVASNLLKRGISFYAYKFKTGRLVRPRFKKSKGAASYKIRNRAGATMKKRIQLSSSIIAGELKDQIHGAESDKLGGLVEFQCSNVAKMLYSEITQTKPRPSNLEILSFARSACCKAKLQNLLEENYGILPERLYLKAAKLCSEHNIVVYWHQDGFICPSQCKRITVQNPVTPLFPFPDESRSRLALPPVPKATEWEVDECHCIVDSRHFKQEPILRTIILCDDISFGQETVPIACVVDENLLGSLPILVEGSNDQSTKYSMPWEGFRYVRKPLVDRSLAVNAESLQLGCACGDSTCSSETCDHVYLFDNDYEDAKDKYGKPMKGRFPYDDKGRIILEEGYMVYECNQNCHCSRTCQNRVLQNGVQVKLEVYKTEEKGWAVRACEQILRGRFVCEYIGEVIDEQEATIRRKRYSEEGCNYLYEIDAHSNDMSRLIEEQDLYVIDATTYGNVSRYINHSCLPNLTNHQVIVESMDCQLAHIGLYASRDIAIGEELTYDYRYKQLPGEGCQCLCGAPNCKGRLY</sequence>
<dbReference type="PANTHER" id="PTHR47325">
    <property type="entry name" value="HISTONE-LYSINE N-METHYLTRANSFERASE SUVR5"/>
    <property type="match status" value="1"/>
</dbReference>
<dbReference type="InterPro" id="IPR046341">
    <property type="entry name" value="SET_dom_sf"/>
</dbReference>
<feature type="domain" description="C2H2-type" evidence="8">
    <location>
        <begin position="869"/>
        <end position="897"/>
    </location>
</feature>
<dbReference type="Pfam" id="PF00856">
    <property type="entry name" value="SET"/>
    <property type="match status" value="1"/>
</dbReference>
<keyword evidence="2" id="KW-0158">Chromosome</keyword>
<dbReference type="SMART" id="SM00355">
    <property type="entry name" value="ZnF_C2H2"/>
    <property type="match status" value="4"/>
</dbReference>
<dbReference type="OMA" id="RCARADC"/>
<evidence type="ECO:0000259" key="9">
    <source>
        <dbReference type="PROSITE" id="PS50280"/>
    </source>
</evidence>
<keyword evidence="6" id="KW-0862">Zinc</keyword>
<dbReference type="PROSITE" id="PS00028">
    <property type="entry name" value="ZINC_FINGER_C2H2_1"/>
    <property type="match status" value="3"/>
</dbReference>
<feature type="region of interest" description="Disordered" evidence="7">
    <location>
        <begin position="1"/>
        <end position="22"/>
    </location>
</feature>
<dbReference type="GO" id="GO:0008270">
    <property type="term" value="F:zinc ion binding"/>
    <property type="evidence" value="ECO:0007669"/>
    <property type="project" value="UniProtKB-KW"/>
</dbReference>
<dbReference type="PROSITE" id="PS50157">
    <property type="entry name" value="ZINC_FINGER_C2H2_2"/>
    <property type="match status" value="4"/>
</dbReference>
<dbReference type="GO" id="GO:0005634">
    <property type="term" value="C:nucleus"/>
    <property type="evidence" value="ECO:0007669"/>
    <property type="project" value="InterPro"/>
</dbReference>
<dbReference type="EMBL" id="CP093345">
    <property type="protein sequence ID" value="WOG93156.1"/>
    <property type="molecule type" value="Genomic_DNA"/>
</dbReference>
<dbReference type="SUPFAM" id="SSF82199">
    <property type="entry name" value="SET domain"/>
    <property type="match status" value="1"/>
</dbReference>
<feature type="compositionally biased region" description="Polar residues" evidence="7">
    <location>
        <begin position="1"/>
        <end position="10"/>
    </location>
</feature>